<sequence>MTQLLILITFLFPKLSDYKQASLPYDVATPLFSDYTDKERKISIPPSEKMILTGNG</sequence>
<protein>
    <submittedName>
        <fullName evidence="1">Uncharacterized protein</fullName>
    </submittedName>
</protein>
<reference evidence="1 3" key="1">
    <citation type="submission" date="2016-11" db="EMBL/GenBank/DDBJ databases">
        <authorList>
            <person name="Jaros S."/>
            <person name="Januszkiewicz K."/>
            <person name="Wedrychowicz H."/>
        </authorList>
    </citation>
    <scope>NUCLEOTIDE SEQUENCE [LARGE SCALE GENOMIC DNA]</scope>
    <source>
        <strain evidence="1 3">DSM 784</strain>
    </source>
</reference>
<dbReference type="STRING" id="1004.SAMN05661012_05198"/>
<dbReference type="AlphaFoldDB" id="A0A1K1SDG0"/>
<reference evidence="2 4" key="2">
    <citation type="submission" date="2023-11" db="EMBL/GenBank/DDBJ databases">
        <title>MicrobeMod: A computational toolkit for identifying prokaryotic methylation and restriction-modification with nanopore sequencing.</title>
        <authorList>
            <person name="Crits-Christoph A."/>
            <person name="Kang S.C."/>
            <person name="Lee H."/>
            <person name="Ostrov N."/>
        </authorList>
    </citation>
    <scope>NUCLEOTIDE SEQUENCE [LARGE SCALE GENOMIC DNA]</scope>
    <source>
        <strain evidence="2 4">ATCC 23090</strain>
    </source>
</reference>
<dbReference type="Proteomes" id="UP000183788">
    <property type="component" value="Unassembled WGS sequence"/>
</dbReference>
<keyword evidence="4" id="KW-1185">Reference proteome</keyword>
<dbReference type="RefSeq" id="WP_177318690.1">
    <property type="nucleotide sequence ID" value="NZ_CP139972.1"/>
</dbReference>
<dbReference type="Proteomes" id="UP001326715">
    <property type="component" value="Chromosome"/>
</dbReference>
<dbReference type="EMBL" id="CP140154">
    <property type="protein sequence ID" value="WQG87954.1"/>
    <property type="molecule type" value="Genomic_DNA"/>
</dbReference>
<evidence type="ECO:0000313" key="1">
    <source>
        <dbReference type="EMBL" id="SFW82298.1"/>
    </source>
</evidence>
<evidence type="ECO:0000313" key="3">
    <source>
        <dbReference type="Proteomes" id="UP000183788"/>
    </source>
</evidence>
<evidence type="ECO:0000313" key="4">
    <source>
        <dbReference type="Proteomes" id="UP001326715"/>
    </source>
</evidence>
<dbReference type="EMBL" id="FPIZ01000021">
    <property type="protein sequence ID" value="SFW82298.1"/>
    <property type="molecule type" value="Genomic_DNA"/>
</dbReference>
<evidence type="ECO:0000313" key="2">
    <source>
        <dbReference type="EMBL" id="WQG87954.1"/>
    </source>
</evidence>
<name>A0A1K1SDG0_9BACT</name>
<organism evidence="1 3">
    <name type="scientific">Chitinophaga sancti</name>
    <dbReference type="NCBI Taxonomy" id="1004"/>
    <lineage>
        <taxon>Bacteria</taxon>
        <taxon>Pseudomonadati</taxon>
        <taxon>Bacteroidota</taxon>
        <taxon>Chitinophagia</taxon>
        <taxon>Chitinophagales</taxon>
        <taxon>Chitinophagaceae</taxon>
        <taxon>Chitinophaga</taxon>
    </lineage>
</organism>
<accession>A0A1K1SDG0</accession>
<gene>
    <name evidence="1" type="ORF">SAMN05661012_05198</name>
    <name evidence="2" type="ORF">SR876_23790</name>
</gene>
<proteinExistence type="predicted"/>